<accession>A0A4R7I0M1</accession>
<sequence length="188" mass="20916">MRGTISSVAFESGDRFVVGNWHRSPVGRLVDVMWVTTDGTRRLLVNDERAAEFITSIYAFDEVHVAPLTVDGDATHTHVSGHGLQLSMTAGRRRPIPFPRPRWVTRWVEAPIARRLMGVETYGVSPTGVREWYQSRGWSWITEASGTLDGVDLGEVVPIRKPVGVGFSDPPERPSIVTVHVAIHPPER</sequence>
<dbReference type="AlphaFoldDB" id="A0A4R7I0M1"/>
<comment type="caution">
    <text evidence="1">The sequence shown here is derived from an EMBL/GenBank/DDBJ whole genome shotgun (WGS) entry which is preliminary data.</text>
</comment>
<evidence type="ECO:0000313" key="1">
    <source>
        <dbReference type="EMBL" id="TDT16399.1"/>
    </source>
</evidence>
<dbReference type="EMBL" id="SOAU01000001">
    <property type="protein sequence ID" value="TDT16399.1"/>
    <property type="molecule type" value="Genomic_DNA"/>
</dbReference>
<protein>
    <submittedName>
        <fullName evidence="1">Uncharacterized protein</fullName>
    </submittedName>
</protein>
<name>A0A4R7I0M1_9ACTN</name>
<gene>
    <name evidence="1" type="ORF">BDK89_1988</name>
</gene>
<reference evidence="1 2" key="1">
    <citation type="submission" date="2019-03" db="EMBL/GenBank/DDBJ databases">
        <title>Sequencing the genomes of 1000 actinobacteria strains.</title>
        <authorList>
            <person name="Klenk H.-P."/>
        </authorList>
    </citation>
    <scope>NUCLEOTIDE SEQUENCE [LARGE SCALE GENOMIC DNA]</scope>
    <source>
        <strain evidence="1 2">DSM 18936</strain>
    </source>
</reference>
<evidence type="ECO:0000313" key="2">
    <source>
        <dbReference type="Proteomes" id="UP000294558"/>
    </source>
</evidence>
<proteinExistence type="predicted"/>
<keyword evidence="2" id="KW-1185">Reference proteome</keyword>
<dbReference type="Proteomes" id="UP000294558">
    <property type="component" value="Unassembled WGS sequence"/>
</dbReference>
<organism evidence="1 2">
    <name type="scientific">Ilumatobacter fluminis</name>
    <dbReference type="NCBI Taxonomy" id="467091"/>
    <lineage>
        <taxon>Bacteria</taxon>
        <taxon>Bacillati</taxon>
        <taxon>Actinomycetota</taxon>
        <taxon>Acidimicrobiia</taxon>
        <taxon>Acidimicrobiales</taxon>
        <taxon>Ilumatobacteraceae</taxon>
        <taxon>Ilumatobacter</taxon>
    </lineage>
</organism>